<dbReference type="AlphaFoldDB" id="A0A0A0ERX9"/>
<evidence type="ECO:0008006" key="3">
    <source>
        <dbReference type="Google" id="ProtNLM"/>
    </source>
</evidence>
<reference evidence="1 2" key="1">
    <citation type="submission" date="2013-08" db="EMBL/GenBank/DDBJ databases">
        <title>Genome sequencing of Lysobacter.</title>
        <authorList>
            <person name="Zhang S."/>
            <person name="Wang G."/>
        </authorList>
    </citation>
    <scope>NUCLEOTIDE SEQUENCE [LARGE SCALE GENOMIC DNA]</scope>
    <source>
        <strain evidence="1 2">Ko07</strain>
    </source>
</reference>
<evidence type="ECO:0000313" key="2">
    <source>
        <dbReference type="Proteomes" id="UP000030017"/>
    </source>
</evidence>
<protein>
    <recommendedName>
        <fullName evidence="3">Lipoprotein</fullName>
    </recommendedName>
</protein>
<proteinExistence type="predicted"/>
<dbReference type="OrthoDB" id="5948002at2"/>
<dbReference type="Proteomes" id="UP000030017">
    <property type="component" value="Unassembled WGS sequence"/>
</dbReference>
<dbReference type="RefSeq" id="WP_036191627.1">
    <property type="nucleotide sequence ID" value="NZ_AVPS01000001.1"/>
</dbReference>
<gene>
    <name evidence="1" type="ORF">N792_01005</name>
</gene>
<accession>A0A0A0ERX9</accession>
<dbReference type="EMBL" id="AVPS01000001">
    <property type="protein sequence ID" value="KGM52848.1"/>
    <property type="molecule type" value="Genomic_DNA"/>
</dbReference>
<sequence>MVRAGSPLLVALVCAMVLGGCEPAPDPEVVRAEQAAAAERKAEAMAQQFDEQFAAENWDLAKAHGDVLLAEYPDSRAAERIKAQHEQAAEKARAIREARRTAALWAYQTQPVGKKQQLSAAIYARENVETDGKVARPVRLIFRDHPEWGRSSYLVLEAGDFDCYRGCKLKVSADDVTRTMAGSRPDTDEAIAMFIEDEKTLWKLAKQAGVLSIEFPVKAGGKRTASFEVGGLDPERMPGWN</sequence>
<dbReference type="eggNOG" id="COG3064">
    <property type="taxonomic scope" value="Bacteria"/>
</dbReference>
<keyword evidence="2" id="KW-1185">Reference proteome</keyword>
<comment type="caution">
    <text evidence="1">The sequence shown here is derived from an EMBL/GenBank/DDBJ whole genome shotgun (WGS) entry which is preliminary data.</text>
</comment>
<evidence type="ECO:0000313" key="1">
    <source>
        <dbReference type="EMBL" id="KGM52848.1"/>
    </source>
</evidence>
<organism evidence="1 2">
    <name type="scientific">Lysobacter concretionis Ko07 = DSM 16239</name>
    <dbReference type="NCBI Taxonomy" id="1122185"/>
    <lineage>
        <taxon>Bacteria</taxon>
        <taxon>Pseudomonadati</taxon>
        <taxon>Pseudomonadota</taxon>
        <taxon>Gammaproteobacteria</taxon>
        <taxon>Lysobacterales</taxon>
        <taxon>Lysobacteraceae</taxon>
        <taxon>Novilysobacter</taxon>
    </lineage>
</organism>
<dbReference type="PROSITE" id="PS51257">
    <property type="entry name" value="PROKAR_LIPOPROTEIN"/>
    <property type="match status" value="1"/>
</dbReference>
<name>A0A0A0ERX9_9GAMM</name>